<keyword evidence="3 4" id="KW-0808">Transferase</keyword>
<organism evidence="4 5">
    <name type="scientific">Formimonas warabiya</name>
    <dbReference type="NCBI Taxonomy" id="1761012"/>
    <lineage>
        <taxon>Bacteria</taxon>
        <taxon>Bacillati</taxon>
        <taxon>Bacillota</taxon>
        <taxon>Clostridia</taxon>
        <taxon>Eubacteriales</taxon>
        <taxon>Peptococcaceae</taxon>
        <taxon>Candidatus Formimonas</taxon>
    </lineage>
</organism>
<evidence type="ECO:0000313" key="5">
    <source>
        <dbReference type="Proteomes" id="UP000323521"/>
    </source>
</evidence>
<dbReference type="Gene3D" id="3.20.20.480">
    <property type="entry name" value="Trimethylamine methyltransferase-like"/>
    <property type="match status" value="1"/>
</dbReference>
<accession>A0A3G1L2Y6</accession>
<dbReference type="EMBL" id="CP017634">
    <property type="protein sequence ID" value="ATW28979.1"/>
    <property type="molecule type" value="Genomic_DNA"/>
</dbReference>
<evidence type="ECO:0000313" key="4">
    <source>
        <dbReference type="EMBL" id="ATW28979.1"/>
    </source>
</evidence>
<keyword evidence="2 4" id="KW-0489">Methyltransferase</keyword>
<evidence type="ECO:0000256" key="2">
    <source>
        <dbReference type="ARBA" id="ARBA00022603"/>
    </source>
</evidence>
<dbReference type="Proteomes" id="UP000323521">
    <property type="component" value="Chromosome"/>
</dbReference>
<dbReference type="KEGG" id="fwa:DCMF_28325"/>
<sequence length="309" mass="32839">MFSDDELYAIHCATLDVLKNSGIRILSKEAQDIYDGGGAIVDRKNNIVKIPPYMVEDAIQSAPSTLLLAGRNPKNDIVLEANRTGFTNFGEGIMIIDPYTKAYRRTTKKDVGDVARVCDALDAIDVHERAVSAQDVPAAVAPLHEVEINLTNTSKHLFQGCGGAKNLRKVVEMAAAVVGGKDKLRERPIYSCITCPVSPLQLVPESTEVIIECARLGVPINILSMALAGGTSAVTLAGTLVTHNAEVLGGIVLNQLTSKGAPVIYGSSTTMMDLKYTTSPVGCPELGMINAAVAKLAQYYLLPSWVAGG</sequence>
<comment type="similarity">
    <text evidence="1">Belongs to the trimethylamine methyltransferase family.</text>
</comment>
<protein>
    <submittedName>
        <fullName evidence="4">Trimethylamine methyltransferase</fullName>
    </submittedName>
</protein>
<dbReference type="AlphaFoldDB" id="A0A3G1L2Y6"/>
<dbReference type="InterPro" id="IPR038601">
    <property type="entry name" value="MttB-like_sf"/>
</dbReference>
<dbReference type="GO" id="GO:0015948">
    <property type="term" value="P:methanogenesis"/>
    <property type="evidence" value="ECO:0007669"/>
    <property type="project" value="InterPro"/>
</dbReference>
<proteinExistence type="inferred from homology"/>
<evidence type="ECO:0000256" key="3">
    <source>
        <dbReference type="ARBA" id="ARBA00022679"/>
    </source>
</evidence>
<name>A0A3G1L2Y6_FORW1</name>
<reference evidence="4 5" key="1">
    <citation type="submission" date="2016-10" db="EMBL/GenBank/DDBJ databases">
        <title>Complete Genome Sequence of Peptococcaceae strain DCMF.</title>
        <authorList>
            <person name="Edwards R.J."/>
            <person name="Holland S.I."/>
            <person name="Deshpande N.P."/>
            <person name="Wong Y.K."/>
            <person name="Ertan H."/>
            <person name="Manefield M."/>
            <person name="Russell T.L."/>
            <person name="Lee M.J."/>
        </authorList>
    </citation>
    <scope>NUCLEOTIDE SEQUENCE [LARGE SCALE GENOMIC DNA]</scope>
    <source>
        <strain evidence="4 5">DCMF</strain>
    </source>
</reference>
<dbReference type="GO" id="GO:0032259">
    <property type="term" value="P:methylation"/>
    <property type="evidence" value="ECO:0007669"/>
    <property type="project" value="UniProtKB-KW"/>
</dbReference>
<keyword evidence="5" id="KW-1185">Reference proteome</keyword>
<evidence type="ECO:0000256" key="1">
    <source>
        <dbReference type="ARBA" id="ARBA00007137"/>
    </source>
</evidence>
<dbReference type="InterPro" id="IPR010426">
    <property type="entry name" value="MTTB_MeTrfase"/>
</dbReference>
<gene>
    <name evidence="4" type="ORF">DCMF_28325</name>
</gene>
<dbReference type="Pfam" id="PF06253">
    <property type="entry name" value="MTTB"/>
    <property type="match status" value="1"/>
</dbReference>
<dbReference type="GO" id="GO:0008168">
    <property type="term" value="F:methyltransferase activity"/>
    <property type="evidence" value="ECO:0007669"/>
    <property type="project" value="UniProtKB-KW"/>
</dbReference>